<proteinExistence type="inferred from homology"/>
<dbReference type="Pfam" id="PF13279">
    <property type="entry name" value="4HBT_2"/>
    <property type="match status" value="1"/>
</dbReference>
<dbReference type="CDD" id="cd00586">
    <property type="entry name" value="4HBT"/>
    <property type="match status" value="1"/>
</dbReference>
<dbReference type="InterPro" id="IPR050563">
    <property type="entry name" value="4-hydroxybenzoyl-CoA_TE"/>
</dbReference>
<name>A0ABP8KL27_9MICO</name>
<dbReference type="EMBL" id="BAABGM010000016">
    <property type="protein sequence ID" value="GAA4408884.1"/>
    <property type="molecule type" value="Genomic_DNA"/>
</dbReference>
<keyword evidence="2" id="KW-0378">Hydrolase</keyword>
<comment type="caution">
    <text evidence="3">The sequence shown here is derived from an EMBL/GenBank/DDBJ whole genome shotgun (WGS) entry which is preliminary data.</text>
</comment>
<gene>
    <name evidence="3" type="ORF">GCM10023168_26850</name>
</gene>
<evidence type="ECO:0000313" key="4">
    <source>
        <dbReference type="Proteomes" id="UP001500945"/>
    </source>
</evidence>
<dbReference type="SUPFAM" id="SSF54637">
    <property type="entry name" value="Thioesterase/thiol ester dehydrase-isomerase"/>
    <property type="match status" value="1"/>
</dbReference>
<dbReference type="PANTHER" id="PTHR31793:SF27">
    <property type="entry name" value="NOVEL THIOESTERASE SUPERFAMILY DOMAIN AND SAPOSIN A-TYPE DOMAIN CONTAINING PROTEIN (0610012H03RIK)"/>
    <property type="match status" value="1"/>
</dbReference>
<sequence>MTDPDPRELRRGDFDVLRPVPTRWSDNDMFGHLNNAVYLELFDSVLNAWMQEETGIDESVAPTLGLVAETSCRYYREVSFPVTVDVGVRVRRTGRTSVVLEFGLFLPDDGDIAAHGLWAQVYVDRETRRPVPIPDAVRTHLESTVGSRASTPQPSGR</sequence>
<reference evidence="4" key="1">
    <citation type="journal article" date="2019" name="Int. J. Syst. Evol. Microbiol.">
        <title>The Global Catalogue of Microorganisms (GCM) 10K type strain sequencing project: providing services to taxonomists for standard genome sequencing and annotation.</title>
        <authorList>
            <consortium name="The Broad Institute Genomics Platform"/>
            <consortium name="The Broad Institute Genome Sequencing Center for Infectious Disease"/>
            <person name="Wu L."/>
            <person name="Ma J."/>
        </authorList>
    </citation>
    <scope>NUCLEOTIDE SEQUENCE [LARGE SCALE GENOMIC DNA]</scope>
    <source>
        <strain evidence="4">JCM 17809</strain>
    </source>
</reference>
<evidence type="ECO:0000256" key="1">
    <source>
        <dbReference type="ARBA" id="ARBA00005953"/>
    </source>
</evidence>
<dbReference type="PANTHER" id="PTHR31793">
    <property type="entry name" value="4-HYDROXYBENZOYL-COA THIOESTERASE FAMILY MEMBER"/>
    <property type="match status" value="1"/>
</dbReference>
<keyword evidence="4" id="KW-1185">Reference proteome</keyword>
<dbReference type="InterPro" id="IPR029069">
    <property type="entry name" value="HotDog_dom_sf"/>
</dbReference>
<dbReference type="Proteomes" id="UP001500945">
    <property type="component" value="Unassembled WGS sequence"/>
</dbReference>
<accession>A0ABP8KL27</accession>
<evidence type="ECO:0000313" key="3">
    <source>
        <dbReference type="EMBL" id="GAA4408884.1"/>
    </source>
</evidence>
<comment type="similarity">
    <text evidence="1">Belongs to the 4-hydroxybenzoyl-CoA thioesterase family.</text>
</comment>
<evidence type="ECO:0000256" key="2">
    <source>
        <dbReference type="ARBA" id="ARBA00022801"/>
    </source>
</evidence>
<protein>
    <submittedName>
        <fullName evidence="3">Thioesterase family protein</fullName>
    </submittedName>
</protein>
<dbReference type="RefSeq" id="WP_345206848.1">
    <property type="nucleotide sequence ID" value="NZ_BAABGM010000016.1"/>
</dbReference>
<organism evidence="3 4">
    <name type="scientific">Fodinibacter luteus</name>
    <dbReference type="NCBI Taxonomy" id="552064"/>
    <lineage>
        <taxon>Bacteria</taxon>
        <taxon>Bacillati</taxon>
        <taxon>Actinomycetota</taxon>
        <taxon>Actinomycetes</taxon>
        <taxon>Micrococcales</taxon>
        <taxon>Intrasporangiaceae</taxon>
        <taxon>Fodinibacter (ex Wang et al. 2009)</taxon>
    </lineage>
</organism>
<dbReference type="Gene3D" id="3.10.129.10">
    <property type="entry name" value="Hotdog Thioesterase"/>
    <property type="match status" value="1"/>
</dbReference>